<keyword evidence="2" id="KW-1185">Reference proteome</keyword>
<comment type="caution">
    <text evidence="1">The sequence shown here is derived from an EMBL/GenBank/DDBJ whole genome shotgun (WGS) entry which is preliminary data.</text>
</comment>
<accession>A0ABS5HIR4</accession>
<evidence type="ECO:0000313" key="1">
    <source>
        <dbReference type="EMBL" id="MBR8464012.1"/>
    </source>
</evidence>
<protein>
    <submittedName>
        <fullName evidence="1">Uncharacterized protein</fullName>
    </submittedName>
</protein>
<proteinExistence type="predicted"/>
<dbReference type="RefSeq" id="WP_212142010.1">
    <property type="nucleotide sequence ID" value="NZ_JAGSSW010000004.1"/>
</dbReference>
<reference evidence="1 2" key="1">
    <citation type="submission" date="2021-04" db="EMBL/GenBank/DDBJ databases">
        <title>Molecular and phenotypic characterization and identification of bacterial isolates recovered from the Anatolian ground squirrels (Spermophilus xanthoprymnus) and which have the potential to form a new species in the Campylobacter genus.</title>
        <authorList>
            <person name="Aydin F."/>
            <person name="Abay S."/>
            <person name="Kayman T."/>
            <person name="Karakaya E."/>
            <person name="Mustak H.K."/>
            <person name="Mustak I.B."/>
            <person name="Bilgin N."/>
            <person name="Duzler A."/>
            <person name="Sahin O."/>
            <person name="Guran O."/>
            <person name="Saticioglu I.B."/>
        </authorList>
    </citation>
    <scope>NUCLEOTIDE SEQUENCE [LARGE SCALE GENOMIC DNA]</scope>
    <source>
        <strain evidence="2">faydin-G24</strain>
    </source>
</reference>
<gene>
    <name evidence="1" type="ORF">KDD93_05430</name>
</gene>
<dbReference type="EMBL" id="JAGSSW010000004">
    <property type="protein sequence ID" value="MBR8464012.1"/>
    <property type="molecule type" value="Genomic_DNA"/>
</dbReference>
<sequence>MAWINLKIIKIRYADLVSRVNLLSSGKIDFISGSNILMPDFDKVNSNKMPEINAIKNIKNELLNHKKKVSYCLKFI</sequence>
<organism evidence="1 2">
    <name type="scientific">Campylobacter anatolicus</name>
    <dbReference type="NCBI Taxonomy" id="2829105"/>
    <lineage>
        <taxon>Bacteria</taxon>
        <taxon>Pseudomonadati</taxon>
        <taxon>Campylobacterota</taxon>
        <taxon>Epsilonproteobacteria</taxon>
        <taxon>Campylobacterales</taxon>
        <taxon>Campylobacteraceae</taxon>
        <taxon>Campylobacter</taxon>
    </lineage>
</organism>
<name>A0ABS5HIR4_9BACT</name>
<dbReference type="Proteomes" id="UP000682951">
    <property type="component" value="Unassembled WGS sequence"/>
</dbReference>
<evidence type="ECO:0000313" key="2">
    <source>
        <dbReference type="Proteomes" id="UP000682951"/>
    </source>
</evidence>